<feature type="domain" description="YncI copper-binding" evidence="4">
    <location>
        <begin position="30"/>
        <end position="176"/>
    </location>
</feature>
<evidence type="ECO:0000313" key="5">
    <source>
        <dbReference type="EMBL" id="MBM7471438.1"/>
    </source>
</evidence>
<evidence type="ECO:0000256" key="3">
    <source>
        <dbReference type="SAM" id="SignalP"/>
    </source>
</evidence>
<dbReference type="EMBL" id="JAFBBU010000001">
    <property type="protein sequence ID" value="MBM7471438.1"/>
    <property type="molecule type" value="Genomic_DNA"/>
</dbReference>
<dbReference type="CDD" id="cd08545">
    <property type="entry name" value="YcnI_like"/>
    <property type="match status" value="1"/>
</dbReference>
<protein>
    <submittedName>
        <fullName evidence="5">Uncharacterized protein YcnI</fullName>
    </submittedName>
</protein>
<dbReference type="Gene3D" id="2.60.40.2230">
    <property type="entry name" value="Uncharacterised protein YcnI-like PF07987, DUF1775"/>
    <property type="match status" value="1"/>
</dbReference>
<feature type="transmembrane region" description="Helical" evidence="2">
    <location>
        <begin position="215"/>
        <end position="238"/>
    </location>
</feature>
<dbReference type="Pfam" id="PF07987">
    <property type="entry name" value="DUF1775"/>
    <property type="match status" value="1"/>
</dbReference>
<keyword evidence="2" id="KW-0812">Transmembrane</keyword>
<dbReference type="Proteomes" id="UP000776164">
    <property type="component" value="Unassembled WGS sequence"/>
</dbReference>
<dbReference type="InterPro" id="IPR038507">
    <property type="entry name" value="YcnI-like_sf"/>
</dbReference>
<accession>A0ABS2L324</accession>
<proteinExistence type="predicted"/>
<keyword evidence="6" id="KW-1185">Reference proteome</keyword>
<evidence type="ECO:0000259" key="4">
    <source>
        <dbReference type="Pfam" id="PF07987"/>
    </source>
</evidence>
<dbReference type="InterPro" id="IPR012533">
    <property type="entry name" value="YcnI-copper_dom"/>
</dbReference>
<feature type="compositionally biased region" description="Low complexity" evidence="1">
    <location>
        <begin position="190"/>
        <end position="211"/>
    </location>
</feature>
<evidence type="ECO:0000313" key="6">
    <source>
        <dbReference type="Proteomes" id="UP000776164"/>
    </source>
</evidence>
<sequence>MNNSTFRRAGLAVCLTAFLALATPLAASAHVHVDPGQATAGDYSTLTFKVPNESATASTTKLEIDLPTDTPFGSVSYQPVPGWSTEVVQSTLATPVKTDDGTVTEAPTKITWTADAGAGIAPGQFQLFAISVGPIPDTGSIVLPTHQTYSDGTLSNWVNPTPASGAEPEDPAPTLYVNDAPPVEAGATGTTVSATQTADSAATSSSESNSGSTSLAVGLGLGALALGAVALVISVLAFTRRNGSTKN</sequence>
<organism evidence="5 6">
    <name type="scientific">Subtercola frigoramans</name>
    <dbReference type="NCBI Taxonomy" id="120298"/>
    <lineage>
        <taxon>Bacteria</taxon>
        <taxon>Bacillati</taxon>
        <taxon>Actinomycetota</taxon>
        <taxon>Actinomycetes</taxon>
        <taxon>Micrococcales</taxon>
        <taxon>Microbacteriaceae</taxon>
        <taxon>Subtercola</taxon>
    </lineage>
</organism>
<name>A0ABS2L324_9MICO</name>
<feature type="region of interest" description="Disordered" evidence="1">
    <location>
        <begin position="154"/>
        <end position="211"/>
    </location>
</feature>
<gene>
    <name evidence="5" type="ORF">JOE66_001072</name>
</gene>
<reference evidence="5 6" key="1">
    <citation type="submission" date="2021-01" db="EMBL/GenBank/DDBJ databases">
        <title>Sequencing the genomes of 1000 actinobacteria strains.</title>
        <authorList>
            <person name="Klenk H.-P."/>
        </authorList>
    </citation>
    <scope>NUCLEOTIDE SEQUENCE [LARGE SCALE GENOMIC DNA]</scope>
    <source>
        <strain evidence="5 6">DSM 13057</strain>
    </source>
</reference>
<feature type="signal peptide" evidence="3">
    <location>
        <begin position="1"/>
        <end position="22"/>
    </location>
</feature>
<feature type="chain" id="PRO_5046391479" evidence="3">
    <location>
        <begin position="23"/>
        <end position="247"/>
    </location>
</feature>
<keyword evidence="2" id="KW-1133">Transmembrane helix</keyword>
<evidence type="ECO:0000256" key="1">
    <source>
        <dbReference type="SAM" id="MobiDB-lite"/>
    </source>
</evidence>
<dbReference type="RefSeq" id="WP_205107431.1">
    <property type="nucleotide sequence ID" value="NZ_BAAAHT010000013.1"/>
</dbReference>
<keyword evidence="3" id="KW-0732">Signal</keyword>
<comment type="caution">
    <text evidence="5">The sequence shown here is derived from an EMBL/GenBank/DDBJ whole genome shotgun (WGS) entry which is preliminary data.</text>
</comment>
<evidence type="ECO:0000256" key="2">
    <source>
        <dbReference type="SAM" id="Phobius"/>
    </source>
</evidence>
<keyword evidence="2" id="KW-0472">Membrane</keyword>